<organism evidence="3 4">
    <name type="scientific">Paramuribaculum intestinale</name>
    <dbReference type="NCBI Taxonomy" id="2094151"/>
    <lineage>
        <taxon>Bacteria</taxon>
        <taxon>Pseudomonadati</taxon>
        <taxon>Bacteroidota</taxon>
        <taxon>Bacteroidia</taxon>
        <taxon>Bacteroidales</taxon>
        <taxon>Muribaculaceae</taxon>
        <taxon>Paramuribaculum</taxon>
    </lineage>
</organism>
<evidence type="ECO:0000259" key="1">
    <source>
        <dbReference type="Pfam" id="PF13304"/>
    </source>
</evidence>
<dbReference type="Gene3D" id="3.40.50.300">
    <property type="entry name" value="P-loop containing nucleotide triphosphate hydrolases"/>
    <property type="match status" value="1"/>
</dbReference>
<keyword evidence="4" id="KW-1185">Reference proteome</keyword>
<evidence type="ECO:0000313" key="3">
    <source>
        <dbReference type="EMBL" id="PWB06984.1"/>
    </source>
</evidence>
<feature type="domain" description="ATPase AAA-type core" evidence="1">
    <location>
        <begin position="25"/>
        <end position="313"/>
    </location>
</feature>
<protein>
    <submittedName>
        <fullName evidence="3">DUF2813 domain-containing protein</fullName>
    </submittedName>
</protein>
<dbReference type="CDD" id="cd01026">
    <property type="entry name" value="TOPRIM_OLD"/>
    <property type="match status" value="1"/>
</dbReference>
<gene>
    <name evidence="3" type="ORF">C5O25_08800</name>
</gene>
<dbReference type="EMBL" id="PUBV01000017">
    <property type="protein sequence ID" value="PWB06984.1"/>
    <property type="molecule type" value="Genomic_DNA"/>
</dbReference>
<dbReference type="PANTHER" id="PTHR43581">
    <property type="entry name" value="ATP/GTP PHOSPHATASE"/>
    <property type="match status" value="1"/>
</dbReference>
<dbReference type="Pfam" id="PF13304">
    <property type="entry name" value="AAA_21"/>
    <property type="match status" value="1"/>
</dbReference>
<dbReference type="InterPro" id="IPR034139">
    <property type="entry name" value="TOPRIM_OLD"/>
</dbReference>
<comment type="caution">
    <text evidence="3">The sequence shown here is derived from an EMBL/GenBank/DDBJ whole genome shotgun (WGS) entry which is preliminary data.</text>
</comment>
<dbReference type="Proteomes" id="UP000244925">
    <property type="component" value="Unassembled WGS sequence"/>
</dbReference>
<reference evidence="4" key="1">
    <citation type="submission" date="2018-02" db="EMBL/GenBank/DDBJ databases">
        <authorList>
            <person name="Clavel T."/>
            <person name="Strowig T."/>
        </authorList>
    </citation>
    <scope>NUCLEOTIDE SEQUENCE [LARGE SCALE GENOMIC DNA]</scope>
    <source>
        <strain evidence="4">DSM 100764</strain>
    </source>
</reference>
<dbReference type="Pfam" id="PF20469">
    <property type="entry name" value="OLD-like_TOPRIM"/>
    <property type="match status" value="1"/>
</dbReference>
<dbReference type="InterPro" id="IPR051396">
    <property type="entry name" value="Bact_Antivir_Def_Nuclease"/>
</dbReference>
<dbReference type="RefSeq" id="WP_107036369.1">
    <property type="nucleotide sequence ID" value="NZ_CP098825.1"/>
</dbReference>
<dbReference type="GO" id="GO:0005524">
    <property type="term" value="F:ATP binding"/>
    <property type="evidence" value="ECO:0007669"/>
    <property type="project" value="InterPro"/>
</dbReference>
<evidence type="ECO:0000259" key="2">
    <source>
        <dbReference type="Pfam" id="PF20469"/>
    </source>
</evidence>
<dbReference type="GeneID" id="93423575"/>
<dbReference type="SUPFAM" id="SSF52540">
    <property type="entry name" value="P-loop containing nucleoside triphosphate hydrolases"/>
    <property type="match status" value="1"/>
</dbReference>
<accession>A0A2V1IX93</accession>
<dbReference type="InterPro" id="IPR027417">
    <property type="entry name" value="P-loop_NTPase"/>
</dbReference>
<evidence type="ECO:0000313" key="4">
    <source>
        <dbReference type="Proteomes" id="UP000244925"/>
    </source>
</evidence>
<name>A0A2V1IX93_9BACT</name>
<sequence>MLKRIIIKNFKGIKSLDMEFNDIRTILVGNNGVGKSTIIEALRLALSGENSVELTLFSFHKSCWSVTDRAISNLPKIEIEVYFSDIVKGPDFRGKSNLLIEEHPGIRFTYEFDEAYEDLYSHTTHDYVPCEYYHTTRFWFSGQPAKTKLLPFKLFIIDSANTFFNSRPRQFMSRLLEDDTDDFRPKLLSCLAGMRDSFEKNDKVKCINEELSQRAGKIKKELGVSIDLVSKNSYSSVLSPMVDGIPFEFAGLGEQCIVKTLLSLGDDDSGKPRILIVEEPETHLSHTMMYNLMKLLEEKVQSQIIISTHSSFVANRMELDNLVVLSKGEDGTVYSKNLQKDLKDKEYNFFFKATDFATLRLILCKAVILVEGPTDEIVCNYYMKQTNRDMYHNGIELMAVGGVSFGHFVELSKDLKIKVAIVRDRDDKSRDYYEKLYFANSPVENIRIFLDDNNRTIEPSFVAANKDKLHDLSSTVRKKRNSNETTDTLIDFMSNNKTEWAYRLIQGSKQFEVPQYIKDAFEWIDGK</sequence>
<dbReference type="AlphaFoldDB" id="A0A2V1IX93"/>
<feature type="domain" description="OLD protein-like TOPRIM" evidence="2">
    <location>
        <begin position="363"/>
        <end position="426"/>
    </location>
</feature>
<proteinExistence type="predicted"/>
<dbReference type="GO" id="GO:0016887">
    <property type="term" value="F:ATP hydrolysis activity"/>
    <property type="evidence" value="ECO:0007669"/>
    <property type="project" value="InterPro"/>
</dbReference>
<dbReference type="PANTHER" id="PTHR43581:SF4">
    <property type="entry name" value="ATP_GTP PHOSPHATASE"/>
    <property type="match status" value="1"/>
</dbReference>
<dbReference type="InterPro" id="IPR003959">
    <property type="entry name" value="ATPase_AAA_core"/>
</dbReference>